<dbReference type="Pfam" id="PF00440">
    <property type="entry name" value="TetR_N"/>
    <property type="match status" value="1"/>
</dbReference>
<name>A0A1H9D7Q3_9SPIR</name>
<dbReference type="Proteomes" id="UP000182360">
    <property type="component" value="Unassembled WGS sequence"/>
</dbReference>
<dbReference type="InterPro" id="IPR050624">
    <property type="entry name" value="HTH-type_Tx_Regulator"/>
</dbReference>
<feature type="DNA-binding region" description="H-T-H motif" evidence="2">
    <location>
        <begin position="29"/>
        <end position="48"/>
    </location>
</feature>
<proteinExistence type="predicted"/>
<protein>
    <submittedName>
        <fullName evidence="4">Transcriptional regulator, TetR family</fullName>
    </submittedName>
</protein>
<dbReference type="Pfam" id="PF14278">
    <property type="entry name" value="TetR_C_8"/>
    <property type="match status" value="1"/>
</dbReference>
<accession>A0A1H9D7Q3</accession>
<dbReference type="InterPro" id="IPR001647">
    <property type="entry name" value="HTH_TetR"/>
</dbReference>
<dbReference type="SUPFAM" id="SSF46689">
    <property type="entry name" value="Homeodomain-like"/>
    <property type="match status" value="1"/>
</dbReference>
<evidence type="ECO:0000256" key="2">
    <source>
        <dbReference type="PROSITE-ProRule" id="PRU00335"/>
    </source>
</evidence>
<evidence type="ECO:0000313" key="5">
    <source>
        <dbReference type="Proteomes" id="UP000182360"/>
    </source>
</evidence>
<evidence type="ECO:0000259" key="3">
    <source>
        <dbReference type="PROSITE" id="PS50977"/>
    </source>
</evidence>
<dbReference type="AlphaFoldDB" id="A0A1H9D7Q3"/>
<dbReference type="EMBL" id="FOFU01000002">
    <property type="protein sequence ID" value="SEQ09377.1"/>
    <property type="molecule type" value="Genomic_DNA"/>
</dbReference>
<dbReference type="OrthoDB" id="9810250at2"/>
<dbReference type="Gene3D" id="1.10.357.10">
    <property type="entry name" value="Tetracycline Repressor, domain 2"/>
    <property type="match status" value="1"/>
</dbReference>
<reference evidence="4 5" key="1">
    <citation type="submission" date="2016-10" db="EMBL/GenBank/DDBJ databases">
        <authorList>
            <person name="de Groot N.N."/>
        </authorList>
    </citation>
    <scope>NUCLEOTIDE SEQUENCE [LARGE SCALE GENOMIC DNA]</scope>
    <source>
        <strain evidence="4 5">B25</strain>
    </source>
</reference>
<dbReference type="RefSeq" id="WP_074641669.1">
    <property type="nucleotide sequence ID" value="NZ_FOFU01000002.1"/>
</dbReference>
<dbReference type="PROSITE" id="PS01081">
    <property type="entry name" value="HTH_TETR_1"/>
    <property type="match status" value="1"/>
</dbReference>
<organism evidence="4 5">
    <name type="scientific">Treponema bryantii</name>
    <dbReference type="NCBI Taxonomy" id="163"/>
    <lineage>
        <taxon>Bacteria</taxon>
        <taxon>Pseudomonadati</taxon>
        <taxon>Spirochaetota</taxon>
        <taxon>Spirochaetia</taxon>
        <taxon>Spirochaetales</taxon>
        <taxon>Treponemataceae</taxon>
        <taxon>Treponema</taxon>
    </lineage>
</organism>
<dbReference type="GO" id="GO:0003677">
    <property type="term" value="F:DNA binding"/>
    <property type="evidence" value="ECO:0007669"/>
    <property type="project" value="UniProtKB-UniRule"/>
</dbReference>
<sequence length="182" mass="21426">MDRRIKKTQEAIYSVFIDLLKEKGFNKLSISDISERADINRGTFYFHFSDKYDLYEKCMDFYVGKLLISCSNDTEIKLNPNAFLQIFKYLKENYDIYRTLLYADGLSIFHKKFHNAIEGQLKKAINKMPEEIILSQEIASEFIINGFTGVVEWWINNSMPYSPEIMTEKLNGIFSPYTKYIV</sequence>
<keyword evidence="1 2" id="KW-0238">DNA-binding</keyword>
<keyword evidence="5" id="KW-1185">Reference proteome</keyword>
<gene>
    <name evidence="4" type="ORF">SAMN04487977_102466</name>
</gene>
<dbReference type="PRINTS" id="PR00455">
    <property type="entry name" value="HTHTETR"/>
</dbReference>
<feature type="domain" description="HTH tetR-type" evidence="3">
    <location>
        <begin position="6"/>
        <end position="66"/>
    </location>
</feature>
<dbReference type="InterPro" id="IPR039532">
    <property type="entry name" value="TetR_C_Firmicutes"/>
</dbReference>
<dbReference type="PANTHER" id="PTHR43479">
    <property type="entry name" value="ACREF/ENVCD OPERON REPRESSOR-RELATED"/>
    <property type="match status" value="1"/>
</dbReference>
<evidence type="ECO:0000313" key="4">
    <source>
        <dbReference type="EMBL" id="SEQ09377.1"/>
    </source>
</evidence>
<dbReference type="PANTHER" id="PTHR43479:SF7">
    <property type="entry name" value="TETR-FAMILY TRANSCRIPTIONAL REGULATOR"/>
    <property type="match status" value="1"/>
</dbReference>
<dbReference type="InterPro" id="IPR023772">
    <property type="entry name" value="DNA-bd_HTH_TetR-type_CS"/>
</dbReference>
<evidence type="ECO:0000256" key="1">
    <source>
        <dbReference type="ARBA" id="ARBA00023125"/>
    </source>
</evidence>
<dbReference type="InterPro" id="IPR009057">
    <property type="entry name" value="Homeodomain-like_sf"/>
</dbReference>
<dbReference type="PROSITE" id="PS50977">
    <property type="entry name" value="HTH_TETR_2"/>
    <property type="match status" value="1"/>
</dbReference>